<comment type="caution">
    <text evidence="3">The sequence shown here is derived from an EMBL/GenBank/DDBJ whole genome shotgun (WGS) entry which is preliminary data.</text>
</comment>
<evidence type="ECO:0000256" key="1">
    <source>
        <dbReference type="SAM" id="Phobius"/>
    </source>
</evidence>
<keyword evidence="4" id="KW-1185">Reference proteome</keyword>
<feature type="domain" description="Acyltransferase 3" evidence="2">
    <location>
        <begin position="1"/>
        <end position="338"/>
    </location>
</feature>
<keyword evidence="1" id="KW-0472">Membrane</keyword>
<dbReference type="PANTHER" id="PTHR23028:SF134">
    <property type="entry name" value="PUTATIVE (AFU_ORTHOLOGUE AFUA_4G08520)-RELATED"/>
    <property type="match status" value="1"/>
</dbReference>
<evidence type="ECO:0000313" key="3">
    <source>
        <dbReference type="EMBL" id="MET3602206.1"/>
    </source>
</evidence>
<gene>
    <name evidence="3" type="ORF">ABID12_004180</name>
</gene>
<dbReference type="EMBL" id="JBEPLY010000027">
    <property type="protein sequence ID" value="MET3602206.1"/>
    <property type="molecule type" value="Genomic_DNA"/>
</dbReference>
<feature type="transmembrane region" description="Helical" evidence="1">
    <location>
        <begin position="85"/>
        <end position="105"/>
    </location>
</feature>
<evidence type="ECO:0000259" key="2">
    <source>
        <dbReference type="Pfam" id="PF01757"/>
    </source>
</evidence>
<dbReference type="PANTHER" id="PTHR23028">
    <property type="entry name" value="ACETYLTRANSFERASE"/>
    <property type="match status" value="1"/>
</dbReference>
<feature type="transmembrane region" description="Helical" evidence="1">
    <location>
        <begin position="155"/>
        <end position="174"/>
    </location>
</feature>
<accession>A0ABV2IHC4</accession>
<keyword evidence="1" id="KW-1133">Transmembrane helix</keyword>
<protein>
    <submittedName>
        <fullName evidence="3">Peptidoglycan/LPS O-acetylase OafA/YrhL</fullName>
    </submittedName>
</protein>
<name>A0ABV2IHC4_9HYPH</name>
<dbReference type="Pfam" id="PF01757">
    <property type="entry name" value="Acyl_transf_3"/>
    <property type="match status" value="1"/>
</dbReference>
<dbReference type="Proteomes" id="UP001549164">
    <property type="component" value="Unassembled WGS sequence"/>
</dbReference>
<feature type="transmembrane region" description="Helical" evidence="1">
    <location>
        <begin position="7"/>
        <end position="25"/>
    </location>
</feature>
<feature type="transmembrane region" description="Helical" evidence="1">
    <location>
        <begin position="323"/>
        <end position="346"/>
    </location>
</feature>
<keyword evidence="1" id="KW-0812">Transmembrane</keyword>
<proteinExistence type="predicted"/>
<sequence length="368" mass="41457">MDSVRGGAAVAVVLGHSILAFWPGIGRNQYFNMFSSSPLSLIWNGSSAVCIFFVLSGVVLSAGYFSSSRNDYYIEISAIRRYPRLVVPILITTIISYFIMKFQLINSIDVANITNSKWLVRYYNFDQKFIDSIKFGFYDVFFSYKPTTSYVPPAWTMKIELYGSFIVFSVLAIFGRSRTRVIAYCALIVLMWDTFYVGFVFGVIISDCFLNGKVWRGFKMYYGFGVLFLGLILLSHTGRSDWLTSLVGRVDNKHLSDFINMIGASLVIIALMGCNELRRPLEISALKWLGKVSFPLYLVHFVVLSTLGAWVYLFLVKNGPSDMASLISIAVTLIVSLIAAGVVYPITERPALFISREIGKFLMRQKIS</sequence>
<dbReference type="InterPro" id="IPR050879">
    <property type="entry name" value="Acyltransferase_3"/>
</dbReference>
<organism evidence="3 4">
    <name type="scientific">Martelella mangrovi</name>
    <dbReference type="NCBI Taxonomy" id="1397477"/>
    <lineage>
        <taxon>Bacteria</taxon>
        <taxon>Pseudomonadati</taxon>
        <taxon>Pseudomonadota</taxon>
        <taxon>Alphaproteobacteria</taxon>
        <taxon>Hyphomicrobiales</taxon>
        <taxon>Aurantimonadaceae</taxon>
        <taxon>Martelella</taxon>
    </lineage>
</organism>
<feature type="transmembrane region" description="Helical" evidence="1">
    <location>
        <begin position="181"/>
        <end position="205"/>
    </location>
</feature>
<feature type="transmembrane region" description="Helical" evidence="1">
    <location>
        <begin position="294"/>
        <end position="316"/>
    </location>
</feature>
<dbReference type="RefSeq" id="WP_354435950.1">
    <property type="nucleotide sequence ID" value="NZ_JBEPLY010000027.1"/>
</dbReference>
<feature type="transmembrane region" description="Helical" evidence="1">
    <location>
        <begin position="217"/>
        <end position="234"/>
    </location>
</feature>
<evidence type="ECO:0000313" key="4">
    <source>
        <dbReference type="Proteomes" id="UP001549164"/>
    </source>
</evidence>
<feature type="transmembrane region" description="Helical" evidence="1">
    <location>
        <begin position="45"/>
        <end position="65"/>
    </location>
</feature>
<reference evidence="3 4" key="1">
    <citation type="submission" date="2024-06" db="EMBL/GenBank/DDBJ databases">
        <title>Genomic Encyclopedia of Type Strains, Phase IV (KMG-IV): sequencing the most valuable type-strain genomes for metagenomic binning, comparative biology and taxonomic classification.</title>
        <authorList>
            <person name="Goeker M."/>
        </authorList>
    </citation>
    <scope>NUCLEOTIDE SEQUENCE [LARGE SCALE GENOMIC DNA]</scope>
    <source>
        <strain evidence="3 4">DSM 28102</strain>
    </source>
</reference>
<dbReference type="InterPro" id="IPR002656">
    <property type="entry name" value="Acyl_transf_3_dom"/>
</dbReference>